<proteinExistence type="predicted"/>
<dbReference type="InParanoid" id="A0A0D0C3N5"/>
<protein>
    <recommendedName>
        <fullName evidence="4">Secreted protein</fullName>
    </recommendedName>
</protein>
<dbReference type="Proteomes" id="UP000054538">
    <property type="component" value="Unassembled WGS sequence"/>
</dbReference>
<accession>A0A0D0C3N5</accession>
<name>A0A0D0C3N5_9AGAM</name>
<reference evidence="3" key="2">
    <citation type="submission" date="2015-01" db="EMBL/GenBank/DDBJ databases">
        <title>Evolutionary Origins and Diversification of the Mycorrhizal Mutualists.</title>
        <authorList>
            <consortium name="DOE Joint Genome Institute"/>
            <consortium name="Mycorrhizal Genomics Consortium"/>
            <person name="Kohler A."/>
            <person name="Kuo A."/>
            <person name="Nagy L.G."/>
            <person name="Floudas D."/>
            <person name="Copeland A."/>
            <person name="Barry K.W."/>
            <person name="Cichocki N."/>
            <person name="Veneault-Fourrey C."/>
            <person name="LaButti K."/>
            <person name="Lindquist E.A."/>
            <person name="Lipzen A."/>
            <person name="Lundell T."/>
            <person name="Morin E."/>
            <person name="Murat C."/>
            <person name="Riley R."/>
            <person name="Ohm R."/>
            <person name="Sun H."/>
            <person name="Tunlid A."/>
            <person name="Henrissat B."/>
            <person name="Grigoriev I.V."/>
            <person name="Hibbett D.S."/>
            <person name="Martin F."/>
        </authorList>
    </citation>
    <scope>NUCLEOTIDE SEQUENCE [LARGE SCALE GENOMIC DNA]</scope>
    <source>
        <strain evidence="3">Ve08.2h10</strain>
    </source>
</reference>
<gene>
    <name evidence="2" type="ORF">PAXRUDRAFT_28753</name>
</gene>
<evidence type="ECO:0000313" key="3">
    <source>
        <dbReference type="Proteomes" id="UP000054538"/>
    </source>
</evidence>
<feature type="signal peptide" evidence="1">
    <location>
        <begin position="1"/>
        <end position="19"/>
    </location>
</feature>
<keyword evidence="3" id="KW-1185">Reference proteome</keyword>
<feature type="chain" id="PRO_5002220034" description="Secreted protein" evidence="1">
    <location>
        <begin position="20"/>
        <end position="127"/>
    </location>
</feature>
<evidence type="ECO:0000313" key="2">
    <source>
        <dbReference type="EMBL" id="KIK77782.1"/>
    </source>
</evidence>
<evidence type="ECO:0000256" key="1">
    <source>
        <dbReference type="SAM" id="SignalP"/>
    </source>
</evidence>
<organism evidence="2 3">
    <name type="scientific">Paxillus rubicundulus Ve08.2h10</name>
    <dbReference type="NCBI Taxonomy" id="930991"/>
    <lineage>
        <taxon>Eukaryota</taxon>
        <taxon>Fungi</taxon>
        <taxon>Dikarya</taxon>
        <taxon>Basidiomycota</taxon>
        <taxon>Agaricomycotina</taxon>
        <taxon>Agaricomycetes</taxon>
        <taxon>Agaricomycetidae</taxon>
        <taxon>Boletales</taxon>
        <taxon>Paxilineae</taxon>
        <taxon>Paxillaceae</taxon>
        <taxon>Paxillus</taxon>
    </lineage>
</organism>
<reference evidence="2 3" key="1">
    <citation type="submission" date="2014-04" db="EMBL/GenBank/DDBJ databases">
        <authorList>
            <consortium name="DOE Joint Genome Institute"/>
            <person name="Kuo A."/>
            <person name="Kohler A."/>
            <person name="Jargeat P."/>
            <person name="Nagy L.G."/>
            <person name="Floudas D."/>
            <person name="Copeland A."/>
            <person name="Barry K.W."/>
            <person name="Cichocki N."/>
            <person name="Veneault-Fourrey C."/>
            <person name="LaButti K."/>
            <person name="Lindquist E.A."/>
            <person name="Lipzen A."/>
            <person name="Lundell T."/>
            <person name="Morin E."/>
            <person name="Murat C."/>
            <person name="Sun H."/>
            <person name="Tunlid A."/>
            <person name="Henrissat B."/>
            <person name="Grigoriev I.V."/>
            <person name="Hibbett D.S."/>
            <person name="Martin F."/>
            <person name="Nordberg H.P."/>
            <person name="Cantor M.N."/>
            <person name="Hua S.X."/>
        </authorList>
    </citation>
    <scope>NUCLEOTIDE SEQUENCE [LARGE SCALE GENOMIC DNA]</scope>
    <source>
        <strain evidence="2 3">Ve08.2h10</strain>
    </source>
</reference>
<dbReference type="AlphaFoldDB" id="A0A0D0C3N5"/>
<keyword evidence="1" id="KW-0732">Signal</keyword>
<sequence>MSCAAITFCALAFALGAAASGSTSSSAMGLDMLTTSAGFDIAGAASSDDGSGGSIGLGALLTMAGSEVLEGAELRVAFMLVVSLHPLDFVLGAGRGTLSIVAKCAVNNNRVKGTGICLGGLFLQGYF</sequence>
<evidence type="ECO:0008006" key="4">
    <source>
        <dbReference type="Google" id="ProtNLM"/>
    </source>
</evidence>
<dbReference type="HOGENOM" id="CLU_1971247_0_0_1"/>
<dbReference type="EMBL" id="KN826836">
    <property type="protein sequence ID" value="KIK77782.1"/>
    <property type="molecule type" value="Genomic_DNA"/>
</dbReference>